<keyword evidence="3" id="KW-1185">Reference proteome</keyword>
<dbReference type="STRING" id="865937.Gilli_3502"/>
<evidence type="ECO:0000256" key="1">
    <source>
        <dbReference type="SAM" id="SignalP"/>
    </source>
</evidence>
<dbReference type="RefSeq" id="WP_006990402.1">
    <property type="nucleotide sequence ID" value="NZ_JH594606.1"/>
</dbReference>
<proteinExistence type="predicted"/>
<feature type="signal peptide" evidence="1">
    <location>
        <begin position="1"/>
        <end position="19"/>
    </location>
</feature>
<gene>
    <name evidence="2" type="ORF">Gilli_3502</name>
</gene>
<sequence length="150" mass="18163">MKNIILLLSFLFVALSTNAQKTSKEDHREQIKTMKVAYFTQELNMNPQTAQKFWPIYNGYECQRRDLHRREDIDMNLDNIDKISEAEAEEMLKEYLTVEREEYEIKKELFSDLKQFFSAKEIIKLHKIESDFNKKLIREYRERKSAEKNE</sequence>
<dbReference type="eggNOG" id="ENOG50331PZ">
    <property type="taxonomic scope" value="Bacteria"/>
</dbReference>
<dbReference type="AlphaFoldDB" id="H2BWS6"/>
<name>H2BWS6_GILLR</name>
<keyword evidence="1" id="KW-0732">Signal</keyword>
<evidence type="ECO:0000313" key="2">
    <source>
        <dbReference type="EMBL" id="EHQ04099.1"/>
    </source>
</evidence>
<feature type="chain" id="PRO_5003560469" description="Sensor of ECF-type sigma factor" evidence="1">
    <location>
        <begin position="20"/>
        <end position="150"/>
    </location>
</feature>
<dbReference type="EMBL" id="JH594606">
    <property type="protein sequence ID" value="EHQ04099.1"/>
    <property type="molecule type" value="Genomic_DNA"/>
</dbReference>
<dbReference type="Proteomes" id="UP000003844">
    <property type="component" value="Unassembled WGS sequence"/>
</dbReference>
<accession>H2BWS6</accession>
<organism evidence="2 3">
    <name type="scientific">Gillisia limnaea (strain DSM 15749 / LMG 21470 / R-8282)</name>
    <dbReference type="NCBI Taxonomy" id="865937"/>
    <lineage>
        <taxon>Bacteria</taxon>
        <taxon>Pseudomonadati</taxon>
        <taxon>Bacteroidota</taxon>
        <taxon>Flavobacteriia</taxon>
        <taxon>Flavobacteriales</taxon>
        <taxon>Flavobacteriaceae</taxon>
        <taxon>Gillisia</taxon>
    </lineage>
</organism>
<reference evidence="3" key="1">
    <citation type="journal article" date="2012" name="Stand. Genomic Sci.">
        <title>Genome sequence of the Antarctic rhodopsins-containing flavobacterium Gillisia limnaea type strain (R-8282(T)).</title>
        <authorList>
            <person name="Riedel T."/>
            <person name="Held B."/>
            <person name="Nolan M."/>
            <person name="Lucas S."/>
            <person name="Lapidus A."/>
            <person name="Tice H."/>
            <person name="Del Rio T.G."/>
            <person name="Cheng J.F."/>
            <person name="Han C."/>
            <person name="Tapia R."/>
            <person name="Goodwin L.A."/>
            <person name="Pitluck S."/>
            <person name="Liolios K."/>
            <person name="Mavromatis K."/>
            <person name="Pagani I."/>
            <person name="Ivanova N."/>
            <person name="Mikhailova N."/>
            <person name="Pati A."/>
            <person name="Chen A."/>
            <person name="Palaniappan K."/>
            <person name="Land M."/>
            <person name="Rohde M."/>
            <person name="Tindall B.J."/>
            <person name="Detter J.C."/>
            <person name="Goker M."/>
            <person name="Bristow J."/>
            <person name="Eisen J.A."/>
            <person name="Markowitz V."/>
            <person name="Hugenholtz P."/>
            <person name="Kyrpides N.C."/>
            <person name="Klenk H.P."/>
            <person name="Woyke T."/>
        </authorList>
    </citation>
    <scope>NUCLEOTIDE SEQUENCE [LARGE SCALE GENOMIC DNA]</scope>
    <source>
        <strain evidence="3">DSM 15749 / LMG 21470 / R-8282</strain>
    </source>
</reference>
<evidence type="ECO:0000313" key="3">
    <source>
        <dbReference type="Proteomes" id="UP000003844"/>
    </source>
</evidence>
<protein>
    <recommendedName>
        <fullName evidence="4">Sensor of ECF-type sigma factor</fullName>
    </recommendedName>
</protein>
<dbReference type="OrthoDB" id="675330at2"/>
<dbReference type="HOGENOM" id="CLU_112450_0_0_10"/>
<evidence type="ECO:0008006" key="4">
    <source>
        <dbReference type="Google" id="ProtNLM"/>
    </source>
</evidence>